<evidence type="ECO:0000313" key="11">
    <source>
        <dbReference type="EMBL" id="EZG81185.1"/>
    </source>
</evidence>
<evidence type="ECO:0000256" key="7">
    <source>
        <dbReference type="RuleBase" id="RU003827"/>
    </source>
</evidence>
<dbReference type="SMART" id="SM01190">
    <property type="entry name" value="EMP24_GP25L"/>
    <property type="match status" value="1"/>
</dbReference>
<evidence type="ECO:0000259" key="10">
    <source>
        <dbReference type="PROSITE" id="PS50866"/>
    </source>
</evidence>
<dbReference type="Pfam" id="PF01105">
    <property type="entry name" value="EMP24_GP25L"/>
    <property type="match status" value="1"/>
</dbReference>
<keyword evidence="12" id="KW-1185">Reference proteome</keyword>
<reference evidence="11" key="1">
    <citation type="submission" date="2013-12" db="EMBL/GenBank/DDBJ databases">
        <authorList>
            <person name="Omoto C.K."/>
            <person name="Sibley D."/>
            <person name="Venepally P."/>
            <person name="Hadjithomas M."/>
            <person name="Karamycheva S."/>
            <person name="Brunk B."/>
            <person name="Roos D."/>
            <person name="Caler E."/>
            <person name="Lorenzi H."/>
        </authorList>
    </citation>
    <scope>NUCLEOTIDE SEQUENCE</scope>
</reference>
<organism evidence="11 12">
    <name type="scientific">Gregarina niphandrodes</name>
    <name type="common">Septate eugregarine</name>
    <dbReference type="NCBI Taxonomy" id="110365"/>
    <lineage>
        <taxon>Eukaryota</taxon>
        <taxon>Sar</taxon>
        <taxon>Alveolata</taxon>
        <taxon>Apicomplexa</taxon>
        <taxon>Conoidasida</taxon>
        <taxon>Gregarinasina</taxon>
        <taxon>Eugregarinorida</taxon>
        <taxon>Gregarinidae</taxon>
        <taxon>Gregarina</taxon>
    </lineage>
</organism>
<dbReference type="PANTHER" id="PTHR22811">
    <property type="entry name" value="TRANSMEMBRANE EMP24 DOMAIN-CONTAINING PROTEIN"/>
    <property type="match status" value="1"/>
</dbReference>
<sequence length="223" mass="24544">MGLYRLVATAALLVTAQQQDHSAGEAGLTVPPSSLPYFYVAEASKKCFYENTPVHLPVTVTYENFNNPGVTCTVQISDARGVEVMSRAVSPRKPSGKITYLTQQSGQLSVCVSCPSSKWFGTEMLKWSVSVDLGDTEVNLQDVAKGLSLENNEKLIRTLTDKLNYIRTQNEYQEQEEHGMHKLSQSLSRSIVGLAIVHLGLLGVATFLSVGNLNRYFRAEKLV</sequence>
<evidence type="ECO:0000256" key="9">
    <source>
        <dbReference type="SAM" id="SignalP"/>
    </source>
</evidence>
<evidence type="ECO:0000256" key="1">
    <source>
        <dbReference type="ARBA" id="ARBA00004479"/>
    </source>
</evidence>
<evidence type="ECO:0000256" key="6">
    <source>
        <dbReference type="ARBA" id="ARBA00023136"/>
    </source>
</evidence>
<protein>
    <submittedName>
        <fullName evidence="11">Emp24/gp25L/p24 family protein</fullName>
    </submittedName>
</protein>
<comment type="similarity">
    <text evidence="2 7">Belongs to the EMP24/GP25L family.</text>
</comment>
<evidence type="ECO:0000256" key="8">
    <source>
        <dbReference type="SAM" id="Phobius"/>
    </source>
</evidence>
<evidence type="ECO:0000256" key="2">
    <source>
        <dbReference type="ARBA" id="ARBA00007104"/>
    </source>
</evidence>
<evidence type="ECO:0000256" key="3">
    <source>
        <dbReference type="ARBA" id="ARBA00022692"/>
    </source>
</evidence>
<dbReference type="Proteomes" id="UP000019763">
    <property type="component" value="Unassembled WGS sequence"/>
</dbReference>
<dbReference type="PROSITE" id="PS50866">
    <property type="entry name" value="GOLD"/>
    <property type="match status" value="1"/>
</dbReference>
<dbReference type="EMBL" id="AFNH02000143">
    <property type="protein sequence ID" value="EZG81185.1"/>
    <property type="molecule type" value="Genomic_DNA"/>
</dbReference>
<dbReference type="InterPro" id="IPR015720">
    <property type="entry name" value="Emp24-like"/>
</dbReference>
<feature type="chain" id="PRO_5001516868" evidence="9">
    <location>
        <begin position="19"/>
        <end position="223"/>
    </location>
</feature>
<feature type="domain" description="GOLD" evidence="10">
    <location>
        <begin position="45"/>
        <end position="131"/>
    </location>
</feature>
<evidence type="ECO:0000256" key="4">
    <source>
        <dbReference type="ARBA" id="ARBA00022729"/>
    </source>
</evidence>
<comment type="caution">
    <text evidence="11">The sequence shown here is derived from an EMBL/GenBank/DDBJ whole genome shotgun (WGS) entry which is preliminary data.</text>
</comment>
<dbReference type="GO" id="GO:0016020">
    <property type="term" value="C:membrane"/>
    <property type="evidence" value="ECO:0007669"/>
    <property type="project" value="UniProtKB-SubCell"/>
</dbReference>
<dbReference type="OrthoDB" id="3427at2759"/>
<feature type="signal peptide" evidence="9">
    <location>
        <begin position="1"/>
        <end position="18"/>
    </location>
</feature>
<evidence type="ECO:0000313" key="12">
    <source>
        <dbReference type="Proteomes" id="UP000019763"/>
    </source>
</evidence>
<keyword evidence="6 8" id="KW-0472">Membrane</keyword>
<dbReference type="VEuPathDB" id="CryptoDB:GNI_019610"/>
<dbReference type="OMA" id="YYICISC"/>
<keyword evidence="3 7" id="KW-0812">Transmembrane</keyword>
<dbReference type="GeneID" id="22910971"/>
<dbReference type="eggNOG" id="KOG1690">
    <property type="taxonomic scope" value="Eukaryota"/>
</dbReference>
<dbReference type="InterPro" id="IPR009038">
    <property type="entry name" value="GOLD_dom"/>
</dbReference>
<keyword evidence="4 9" id="KW-0732">Signal</keyword>
<gene>
    <name evidence="11" type="ORF">GNI_019610</name>
</gene>
<keyword evidence="5 8" id="KW-1133">Transmembrane helix</keyword>
<dbReference type="RefSeq" id="XP_011134243.1">
    <property type="nucleotide sequence ID" value="XM_011135941.1"/>
</dbReference>
<proteinExistence type="inferred from homology"/>
<feature type="transmembrane region" description="Helical" evidence="8">
    <location>
        <begin position="191"/>
        <end position="213"/>
    </location>
</feature>
<name>A0A023BBX4_GRENI</name>
<evidence type="ECO:0000256" key="5">
    <source>
        <dbReference type="ARBA" id="ARBA00022989"/>
    </source>
</evidence>
<dbReference type="AlphaFoldDB" id="A0A023BBX4"/>
<comment type="subcellular location">
    <subcellularLocation>
        <location evidence="1 7">Membrane</location>
        <topology evidence="1 7">Single-pass type I membrane protein</topology>
    </subcellularLocation>
</comment>
<accession>A0A023BBX4</accession>